<reference evidence="8 9" key="1">
    <citation type="submission" date="2019-06" db="EMBL/GenBank/DDBJ databases">
        <authorList>
            <person name="Lee I."/>
            <person name="Jang G.I."/>
            <person name="Hwang C.Y."/>
        </authorList>
    </citation>
    <scope>NUCLEOTIDE SEQUENCE [LARGE SCALE GENOMIC DNA]</scope>
    <source>
        <strain evidence="8 9">PAMC 28131</strain>
    </source>
</reference>
<feature type="domain" description="GtrA/DPMS transmembrane" evidence="7">
    <location>
        <begin position="53"/>
        <end position="161"/>
    </location>
</feature>
<dbReference type="AlphaFoldDB" id="A0A501XG97"/>
<evidence type="ECO:0000259" key="7">
    <source>
        <dbReference type="Pfam" id="PF04138"/>
    </source>
</evidence>
<evidence type="ECO:0000256" key="1">
    <source>
        <dbReference type="ARBA" id="ARBA00004141"/>
    </source>
</evidence>
<dbReference type="GO" id="GO:0005886">
    <property type="term" value="C:plasma membrane"/>
    <property type="evidence" value="ECO:0007669"/>
    <property type="project" value="TreeGrafter"/>
</dbReference>
<gene>
    <name evidence="8" type="ORF">FJQ54_13440</name>
</gene>
<keyword evidence="5 6" id="KW-0472">Membrane</keyword>
<evidence type="ECO:0000256" key="5">
    <source>
        <dbReference type="ARBA" id="ARBA00023136"/>
    </source>
</evidence>
<feature type="transmembrane region" description="Helical" evidence="6">
    <location>
        <begin position="117"/>
        <end position="136"/>
    </location>
</feature>
<dbReference type="PANTHER" id="PTHR38459:SF6">
    <property type="entry name" value="ARABINOGALACTAN BIOSYNTHESIS RECRUITING PROTEIN RV3789"/>
    <property type="match status" value="1"/>
</dbReference>
<dbReference type="GO" id="GO:0000271">
    <property type="term" value="P:polysaccharide biosynthetic process"/>
    <property type="evidence" value="ECO:0007669"/>
    <property type="project" value="InterPro"/>
</dbReference>
<proteinExistence type="inferred from homology"/>
<dbReference type="OrthoDB" id="7360864at2"/>
<feature type="transmembrane region" description="Helical" evidence="6">
    <location>
        <begin position="142"/>
        <end position="161"/>
    </location>
</feature>
<evidence type="ECO:0000256" key="4">
    <source>
        <dbReference type="ARBA" id="ARBA00022989"/>
    </source>
</evidence>
<sequence length="167" mass="17893">MPLVLPFFNSLPRPHSRVNALDQPPACGFCRPVQPPAPHAPRTRPEWIGQSLRFGLVAPLVFGVDWGVLTLLAKAGVPPLAGRLLSLSASVCVGFLANRFFTFRAAGRPNWPEFRRYVLAAALGMAVNYGMFALIHRAGAPNAAAIAGGMGAAAVVTFTRFRAIFAR</sequence>
<dbReference type="PANTHER" id="PTHR38459">
    <property type="entry name" value="PROPHAGE BACTOPRENOL-LINKED GLUCOSE TRANSLOCASE HOMOLOG"/>
    <property type="match status" value="1"/>
</dbReference>
<organism evidence="8 9">
    <name type="scientific">Sandaracinobacter neustonicus</name>
    <dbReference type="NCBI Taxonomy" id="1715348"/>
    <lineage>
        <taxon>Bacteria</taxon>
        <taxon>Pseudomonadati</taxon>
        <taxon>Pseudomonadota</taxon>
        <taxon>Alphaproteobacteria</taxon>
        <taxon>Sphingomonadales</taxon>
        <taxon>Sphingosinicellaceae</taxon>
        <taxon>Sandaracinobacter</taxon>
    </lineage>
</organism>
<evidence type="ECO:0000313" key="8">
    <source>
        <dbReference type="EMBL" id="TPE59485.1"/>
    </source>
</evidence>
<evidence type="ECO:0000256" key="6">
    <source>
        <dbReference type="SAM" id="Phobius"/>
    </source>
</evidence>
<dbReference type="Proteomes" id="UP000319897">
    <property type="component" value="Unassembled WGS sequence"/>
</dbReference>
<comment type="caution">
    <text evidence="8">The sequence shown here is derived from an EMBL/GenBank/DDBJ whole genome shotgun (WGS) entry which is preliminary data.</text>
</comment>
<accession>A0A501XG97</accession>
<protein>
    <submittedName>
        <fullName evidence="8">GtrA family protein</fullName>
    </submittedName>
</protein>
<evidence type="ECO:0000313" key="9">
    <source>
        <dbReference type="Proteomes" id="UP000319897"/>
    </source>
</evidence>
<dbReference type="Pfam" id="PF04138">
    <property type="entry name" value="GtrA_DPMS_TM"/>
    <property type="match status" value="1"/>
</dbReference>
<keyword evidence="3 6" id="KW-0812">Transmembrane</keyword>
<evidence type="ECO:0000256" key="2">
    <source>
        <dbReference type="ARBA" id="ARBA00009399"/>
    </source>
</evidence>
<evidence type="ECO:0000256" key="3">
    <source>
        <dbReference type="ARBA" id="ARBA00022692"/>
    </source>
</evidence>
<keyword evidence="9" id="KW-1185">Reference proteome</keyword>
<keyword evidence="4 6" id="KW-1133">Transmembrane helix</keyword>
<dbReference type="EMBL" id="VFSU01000030">
    <property type="protein sequence ID" value="TPE59485.1"/>
    <property type="molecule type" value="Genomic_DNA"/>
</dbReference>
<name>A0A501XG97_9SPHN</name>
<dbReference type="InterPro" id="IPR007267">
    <property type="entry name" value="GtrA_DPMS_TM"/>
</dbReference>
<comment type="similarity">
    <text evidence="2">Belongs to the GtrA family.</text>
</comment>
<comment type="subcellular location">
    <subcellularLocation>
        <location evidence="1">Membrane</location>
        <topology evidence="1">Multi-pass membrane protein</topology>
    </subcellularLocation>
</comment>
<feature type="transmembrane region" description="Helical" evidence="6">
    <location>
        <begin position="84"/>
        <end position="105"/>
    </location>
</feature>
<dbReference type="InterPro" id="IPR051401">
    <property type="entry name" value="GtrA_CellWall_Glycosyl"/>
</dbReference>